<keyword evidence="2" id="KW-0285">Flavoprotein</keyword>
<name>A0A2B7Z1E9_POLH7</name>
<feature type="binding site" evidence="2">
    <location>
        <begin position="101"/>
        <end position="104"/>
    </location>
    <ligand>
        <name>FAD</name>
        <dbReference type="ChEBI" id="CHEBI:57692"/>
    </ligand>
</feature>
<dbReference type="SUPFAM" id="SSF54373">
    <property type="entry name" value="FAD-linked reductases, C-terminal domain"/>
    <property type="match status" value="1"/>
</dbReference>
<evidence type="ECO:0000259" key="3">
    <source>
        <dbReference type="PROSITE" id="PS00624"/>
    </source>
</evidence>
<feature type="domain" description="Glucose-methanol-choline oxidoreductase N-terminal" evidence="3">
    <location>
        <begin position="276"/>
        <end position="290"/>
    </location>
</feature>
<dbReference type="PANTHER" id="PTHR11552">
    <property type="entry name" value="GLUCOSE-METHANOL-CHOLINE GMC OXIDOREDUCTASE"/>
    <property type="match status" value="1"/>
</dbReference>
<dbReference type="Pfam" id="PF00732">
    <property type="entry name" value="GMC_oxred_N"/>
    <property type="match status" value="1"/>
</dbReference>
<dbReference type="InterPro" id="IPR000172">
    <property type="entry name" value="GMC_OxRdtase_N"/>
</dbReference>
<dbReference type="InterPro" id="IPR012132">
    <property type="entry name" value="GMC_OxRdtase"/>
</dbReference>
<protein>
    <recommendedName>
        <fullName evidence="3">Glucose-methanol-choline oxidoreductase N-terminal domain-containing protein</fullName>
    </recommendedName>
</protein>
<dbReference type="InterPro" id="IPR007867">
    <property type="entry name" value="GMC_OxRtase_C"/>
</dbReference>
<keyword evidence="2" id="KW-0274">FAD</keyword>
<dbReference type="SUPFAM" id="SSF51905">
    <property type="entry name" value="FAD/NAD(P)-binding domain"/>
    <property type="match status" value="1"/>
</dbReference>
<dbReference type="GO" id="GO:0050660">
    <property type="term" value="F:flavin adenine dinucleotide binding"/>
    <property type="evidence" value="ECO:0007669"/>
    <property type="project" value="InterPro"/>
</dbReference>
<dbReference type="PIRSF" id="PIRSF000137">
    <property type="entry name" value="Alcohol_oxidase"/>
    <property type="match status" value="1"/>
</dbReference>
<feature type="binding site" evidence="2">
    <location>
        <begin position="538"/>
        <end position="539"/>
    </location>
    <ligand>
        <name>FAD</name>
        <dbReference type="ChEBI" id="CHEBI:57692"/>
    </ligand>
</feature>
<proteinExistence type="inferred from homology"/>
<dbReference type="InterPro" id="IPR036188">
    <property type="entry name" value="FAD/NAD-bd_sf"/>
</dbReference>
<dbReference type="PROSITE" id="PS00624">
    <property type="entry name" value="GMC_OXRED_2"/>
    <property type="match status" value="1"/>
</dbReference>
<dbReference type="Gene3D" id="3.50.50.60">
    <property type="entry name" value="FAD/NAD(P)-binding domain"/>
    <property type="match status" value="1"/>
</dbReference>
<evidence type="ECO:0000256" key="2">
    <source>
        <dbReference type="PIRSR" id="PIRSR000137-2"/>
    </source>
</evidence>
<dbReference type="OrthoDB" id="269227at2759"/>
<comment type="similarity">
    <text evidence="1">Belongs to the GMC oxidoreductase family.</text>
</comment>
<dbReference type="Gene3D" id="3.30.560.10">
    <property type="entry name" value="Glucose Oxidase, domain 3"/>
    <property type="match status" value="1"/>
</dbReference>
<dbReference type="Proteomes" id="UP000224634">
    <property type="component" value="Unassembled WGS sequence"/>
</dbReference>
<comment type="cofactor">
    <cofactor evidence="2">
        <name>FAD</name>
        <dbReference type="ChEBI" id="CHEBI:57692"/>
    </cofactor>
</comment>
<evidence type="ECO:0000313" key="5">
    <source>
        <dbReference type="Proteomes" id="UP000224634"/>
    </source>
</evidence>
<dbReference type="PANTHER" id="PTHR11552:SF78">
    <property type="entry name" value="GLUCOSE-METHANOL-CHOLINE OXIDOREDUCTASE N-TERMINAL DOMAIN-CONTAINING PROTEIN"/>
    <property type="match status" value="1"/>
</dbReference>
<dbReference type="STRING" id="1447883.A0A2B7Z1E9"/>
<dbReference type="Pfam" id="PF05199">
    <property type="entry name" value="GMC_oxred_C"/>
    <property type="match status" value="1"/>
</dbReference>
<gene>
    <name evidence="4" type="ORF">AJ80_00893</name>
</gene>
<dbReference type="GO" id="GO:0016614">
    <property type="term" value="F:oxidoreductase activity, acting on CH-OH group of donors"/>
    <property type="evidence" value="ECO:0007669"/>
    <property type="project" value="InterPro"/>
</dbReference>
<sequence>MAEHREDAHTVDVIIAGGGATGLVVAGRLAKAQPDLSILVIEAGIDVRDNPEVVNPALFIRNLAPTSNTAKFYKSNASEHVGGRELIFPTGGALGGGSSINFMVYVRAQETDFDDWNTEGWSGKDMIPFLKKYENFQDTTEGIDKSLHGYEGDFSVSGGTYTEKRFRDDFFKACADLGIGKVPDVQNLKTSHGVGHWNKWIDQHTGRRQDVPHTLIYPIVDAANTGLKIITESTIVRVLFNDAHQATGVEYLPTAGSSAGEPKRAYARKLVVIASGAFGTPQILERSGIGDESLLSDLGIPLVSAVSGVGTNYQDHNVVFYPYISAASPYETLDGLLSGRLSLADALKLKTSSPNRHILGWNGIDCFGKIRPREDELKDLGVDLEKAWHRDFRDRETRPLMLMALGAGFLGNHATVPVGQYFTTGAYPPYPYSRGSIHITGRSIADPPNFDSGFFSDPVDAMNLVWGYKKQREIARRLADYRGPLKAGHPEFAPDSKANPEVVDEASKIHGYPVPIEYSEEDNKVIENFIRQTAHTAWHSMGTCAMKPRENGGVVDKDLNVYGVSRLKVVDLSICPGNVAANTYSTALAVSEKAASIIAKELGIPYPVGE</sequence>
<accession>A0A2B7Z1E9</accession>
<comment type="caution">
    <text evidence="4">The sequence shown here is derived from an EMBL/GenBank/DDBJ whole genome shotgun (WGS) entry which is preliminary data.</text>
</comment>
<dbReference type="EMBL" id="PDNA01000007">
    <property type="protein sequence ID" value="PGH27415.1"/>
    <property type="molecule type" value="Genomic_DNA"/>
</dbReference>
<organism evidence="4 5">
    <name type="scientific">Polytolypa hystricis (strain UAMH7299)</name>
    <dbReference type="NCBI Taxonomy" id="1447883"/>
    <lineage>
        <taxon>Eukaryota</taxon>
        <taxon>Fungi</taxon>
        <taxon>Dikarya</taxon>
        <taxon>Ascomycota</taxon>
        <taxon>Pezizomycotina</taxon>
        <taxon>Eurotiomycetes</taxon>
        <taxon>Eurotiomycetidae</taxon>
        <taxon>Onygenales</taxon>
        <taxon>Onygenales incertae sedis</taxon>
        <taxon>Polytolypa</taxon>
    </lineage>
</organism>
<dbReference type="AlphaFoldDB" id="A0A2B7Z1E9"/>
<evidence type="ECO:0000313" key="4">
    <source>
        <dbReference type="EMBL" id="PGH27415.1"/>
    </source>
</evidence>
<keyword evidence="5" id="KW-1185">Reference proteome</keyword>
<evidence type="ECO:0000256" key="1">
    <source>
        <dbReference type="ARBA" id="ARBA00010790"/>
    </source>
</evidence>
<reference evidence="4 5" key="1">
    <citation type="submission" date="2017-10" db="EMBL/GenBank/DDBJ databases">
        <title>Comparative genomics in systemic dimorphic fungi from Ajellomycetaceae.</title>
        <authorList>
            <person name="Munoz J.F."/>
            <person name="Mcewen J.G."/>
            <person name="Clay O.K."/>
            <person name="Cuomo C.A."/>
        </authorList>
    </citation>
    <scope>NUCLEOTIDE SEQUENCE [LARGE SCALE GENOMIC DNA]</scope>
    <source>
        <strain evidence="4 5">UAMH7299</strain>
    </source>
</reference>